<dbReference type="InParanoid" id="F0XTA9"/>
<name>F0XTA9_GROCL</name>
<dbReference type="HOGENOM" id="CLU_1094392_0_0_1"/>
<dbReference type="AlphaFoldDB" id="F0XTA9"/>
<evidence type="ECO:0000313" key="3">
    <source>
        <dbReference type="Proteomes" id="UP000007796"/>
    </source>
</evidence>
<gene>
    <name evidence="2" type="ORF">CMQ_5646</name>
</gene>
<evidence type="ECO:0000256" key="1">
    <source>
        <dbReference type="SAM" id="MobiDB-lite"/>
    </source>
</evidence>
<evidence type="ECO:0000313" key="2">
    <source>
        <dbReference type="EMBL" id="EFW99225.1"/>
    </source>
</evidence>
<feature type="region of interest" description="Disordered" evidence="1">
    <location>
        <begin position="92"/>
        <end position="156"/>
    </location>
</feature>
<organism evidence="3">
    <name type="scientific">Grosmannia clavigera (strain kw1407 / UAMH 11150)</name>
    <name type="common">Blue stain fungus</name>
    <name type="synonym">Graphiocladiella clavigera</name>
    <dbReference type="NCBI Taxonomy" id="655863"/>
    <lineage>
        <taxon>Eukaryota</taxon>
        <taxon>Fungi</taxon>
        <taxon>Dikarya</taxon>
        <taxon>Ascomycota</taxon>
        <taxon>Pezizomycotina</taxon>
        <taxon>Sordariomycetes</taxon>
        <taxon>Sordariomycetidae</taxon>
        <taxon>Ophiostomatales</taxon>
        <taxon>Ophiostomataceae</taxon>
        <taxon>Leptographium</taxon>
    </lineage>
</organism>
<feature type="compositionally biased region" description="Low complexity" evidence="1">
    <location>
        <begin position="185"/>
        <end position="205"/>
    </location>
</feature>
<dbReference type="GeneID" id="25978991"/>
<dbReference type="eggNOG" id="ENOG502RK0F">
    <property type="taxonomic scope" value="Eukaryota"/>
</dbReference>
<dbReference type="EMBL" id="GL629997">
    <property type="protein sequence ID" value="EFW99225.1"/>
    <property type="molecule type" value="Genomic_DNA"/>
</dbReference>
<protein>
    <submittedName>
        <fullName evidence="2">Uncharacterized protein</fullName>
    </submittedName>
</protein>
<feature type="region of interest" description="Disordered" evidence="1">
    <location>
        <begin position="220"/>
        <end position="254"/>
    </location>
</feature>
<feature type="region of interest" description="Disordered" evidence="1">
    <location>
        <begin position="180"/>
        <end position="205"/>
    </location>
</feature>
<reference evidence="2 3" key="1">
    <citation type="journal article" date="2011" name="Proc. Natl. Acad. Sci. U.S.A.">
        <title>Genome and transcriptome analyses of the mountain pine beetle-fungal symbiont Grosmannia clavigera, a lodgepole pine pathogen.</title>
        <authorList>
            <person name="DiGuistini S."/>
            <person name="Wang Y."/>
            <person name="Liao N.Y."/>
            <person name="Taylor G."/>
            <person name="Tanguay P."/>
            <person name="Feau N."/>
            <person name="Henrissat B."/>
            <person name="Chan S.K."/>
            <person name="Hesse-Orce U."/>
            <person name="Alamouti S.M."/>
            <person name="Tsui C.K.M."/>
            <person name="Docking R.T."/>
            <person name="Levasseur A."/>
            <person name="Haridas S."/>
            <person name="Robertson G."/>
            <person name="Birol I."/>
            <person name="Holt R.A."/>
            <person name="Marra M.A."/>
            <person name="Hamelin R.C."/>
            <person name="Hirst M."/>
            <person name="Jones S.J.M."/>
            <person name="Bohlmann J."/>
            <person name="Breuil C."/>
        </authorList>
    </citation>
    <scope>NUCLEOTIDE SEQUENCE [LARGE SCALE GENOMIC DNA]</scope>
    <source>
        <strain evidence="3">kw1407 / UAMH 11150</strain>
    </source>
</reference>
<keyword evidence="3" id="KW-1185">Reference proteome</keyword>
<sequence>MGLHVTPYGTFYVQRSLRTGEVMQVLPVRRPETPSHLPSVDSLGITDNFIERRRASIAATNARASHPQDSLQRELASAGGERLLETGKAVLAQRDDGDVEMNMGNGNGSGSGSGRGNEAGGTFSAPAAPGCDSSSSNSSSHHHRHHHQVNTDPHHPEMVFVPRRQWQRYRTCFRSVPGLKRCRSRSSSTSSHTNSASSMTSQDSASSTSTAVYFPLQDCHPSGSSSVGGANIDVAPAAPAGFRYQQQRHRTDRL</sequence>
<feature type="compositionally biased region" description="Gly residues" evidence="1">
    <location>
        <begin position="105"/>
        <end position="119"/>
    </location>
</feature>
<dbReference type="Proteomes" id="UP000007796">
    <property type="component" value="Unassembled WGS sequence"/>
</dbReference>
<accession>F0XTA9</accession>
<dbReference type="OrthoDB" id="5239581at2759"/>
<dbReference type="RefSeq" id="XP_014168708.1">
    <property type="nucleotide sequence ID" value="XM_014313233.1"/>
</dbReference>
<proteinExistence type="predicted"/>